<dbReference type="GO" id="GO:0003676">
    <property type="term" value="F:nucleic acid binding"/>
    <property type="evidence" value="ECO:0007669"/>
    <property type="project" value="InterPro"/>
</dbReference>
<feature type="domain" description="Integrase catalytic" evidence="2">
    <location>
        <begin position="1"/>
        <end position="164"/>
    </location>
</feature>
<evidence type="ECO:0000313" key="4">
    <source>
        <dbReference type="Proteomes" id="UP000288805"/>
    </source>
</evidence>
<feature type="region of interest" description="Disordered" evidence="1">
    <location>
        <begin position="306"/>
        <end position="338"/>
    </location>
</feature>
<dbReference type="AlphaFoldDB" id="A0A438C948"/>
<protein>
    <submittedName>
        <fullName evidence="3">Gag-Pol polyprotein</fullName>
    </submittedName>
</protein>
<dbReference type="Proteomes" id="UP000288805">
    <property type="component" value="Unassembled WGS sequence"/>
</dbReference>
<name>A0A438C948_VITVI</name>
<dbReference type="InterPro" id="IPR001584">
    <property type="entry name" value="Integrase_cat-core"/>
</dbReference>
<accession>A0A438C948</accession>
<dbReference type="InterPro" id="IPR036397">
    <property type="entry name" value="RNaseH_sf"/>
</dbReference>
<dbReference type="SUPFAM" id="SSF53098">
    <property type="entry name" value="Ribonuclease H-like"/>
    <property type="match status" value="1"/>
</dbReference>
<dbReference type="EMBL" id="QGNW01002437">
    <property type="protein sequence ID" value="RVW19775.1"/>
    <property type="molecule type" value="Genomic_DNA"/>
</dbReference>
<feature type="compositionally biased region" description="Pro residues" evidence="1">
    <location>
        <begin position="312"/>
        <end position="337"/>
    </location>
</feature>
<dbReference type="PANTHER" id="PTHR47266">
    <property type="entry name" value="ENDONUCLEASE-RELATED"/>
    <property type="match status" value="1"/>
</dbReference>
<proteinExistence type="predicted"/>
<reference evidence="3 4" key="1">
    <citation type="journal article" date="2018" name="PLoS Genet.">
        <title>Population sequencing reveals clonal diversity and ancestral inbreeding in the grapevine cultivar Chardonnay.</title>
        <authorList>
            <person name="Roach M.J."/>
            <person name="Johnson D.L."/>
            <person name="Bohlmann J."/>
            <person name="van Vuuren H.J."/>
            <person name="Jones S.J."/>
            <person name="Pretorius I.S."/>
            <person name="Schmidt S.A."/>
            <person name="Borneman A.R."/>
        </authorList>
    </citation>
    <scope>NUCLEOTIDE SEQUENCE [LARGE SCALE GENOMIC DNA]</scope>
    <source>
        <strain evidence="4">cv. Chardonnay</strain>
        <tissue evidence="3">Leaf</tissue>
    </source>
</reference>
<dbReference type="GO" id="GO:0015074">
    <property type="term" value="P:DNA integration"/>
    <property type="evidence" value="ECO:0007669"/>
    <property type="project" value="InterPro"/>
</dbReference>
<evidence type="ECO:0000256" key="1">
    <source>
        <dbReference type="SAM" id="MobiDB-lite"/>
    </source>
</evidence>
<sequence length="700" mass="79245">MPMNPILIVELFDVWGIDFMGLSQCLLVILTSWWGWIMFLNGLRQSPVNKMITVVLKFLKENIFSRFGVPKAIISDGGAHFCNKPFEALLSKYGVKHKVATPYHPQTSGQVELANREIKNILMKVVNSSRKDWSIRLHDSLWAYRTAYKTILGMSPYLLSMAKHAISLWKLNTKLAAKSSLAHECHFAAQEPPIRSCEHSDTQFAAAKRIANCERVSTRERAIVADCSSPCPSLTSCELPIIFSGHHFRPNFGNPKWREPEEPNLPLLQAARESRKGSPFQNPPLNLRSKKLFPLWRSPHRRSLRRGVISPVPSPVPSPIPSPAPPAKPQEPQPPLLEPQIPSEIAAEAVIRRPMLTQPPIEGNLDCRARPFHSELCFDIATFQLRPELADSFRLLHGRYGILGARHIAEALHIPYEPTHFEDFRVWTSPTELEMVHTLSRGPSTRPHLLRGELPPNMFLIDAFLCHNIYPIQHWTQRRGVLLEALFKISEGYFFGPHHLIMAALLYLKRRCIRRSCRELMPFLFYFQGCFARFWSTWAYRVEQLERPQLAGRRASPRHIPEGIPIVSPTITRAPPVTPASSQPFSSAEPRMAIPISEYRELCRSLQTLTASQSSLAQEMAAIRACQEQMLATQAQHTTILRQLQHHFDLPSAVEHSIPIPPEPSQAPPFVHQTMPPEEPTTGEAEVAEPSSPHHPPATI</sequence>
<gene>
    <name evidence="3" type="primary">gag-pol_79</name>
    <name evidence="3" type="ORF">CK203_111514</name>
</gene>
<feature type="region of interest" description="Disordered" evidence="1">
    <location>
        <begin position="658"/>
        <end position="700"/>
    </location>
</feature>
<organism evidence="3 4">
    <name type="scientific">Vitis vinifera</name>
    <name type="common">Grape</name>
    <dbReference type="NCBI Taxonomy" id="29760"/>
    <lineage>
        <taxon>Eukaryota</taxon>
        <taxon>Viridiplantae</taxon>
        <taxon>Streptophyta</taxon>
        <taxon>Embryophyta</taxon>
        <taxon>Tracheophyta</taxon>
        <taxon>Spermatophyta</taxon>
        <taxon>Magnoliopsida</taxon>
        <taxon>eudicotyledons</taxon>
        <taxon>Gunneridae</taxon>
        <taxon>Pentapetalae</taxon>
        <taxon>rosids</taxon>
        <taxon>Vitales</taxon>
        <taxon>Vitaceae</taxon>
        <taxon>Viteae</taxon>
        <taxon>Vitis</taxon>
    </lineage>
</organism>
<dbReference type="InterPro" id="IPR052160">
    <property type="entry name" value="Gypsy_RT_Integrase-like"/>
</dbReference>
<comment type="caution">
    <text evidence="3">The sequence shown here is derived from an EMBL/GenBank/DDBJ whole genome shotgun (WGS) entry which is preliminary data.</text>
</comment>
<dbReference type="Pfam" id="PF00665">
    <property type="entry name" value="rve"/>
    <property type="match status" value="1"/>
</dbReference>
<evidence type="ECO:0000313" key="3">
    <source>
        <dbReference type="EMBL" id="RVW19775.1"/>
    </source>
</evidence>
<evidence type="ECO:0000259" key="2">
    <source>
        <dbReference type="PROSITE" id="PS50994"/>
    </source>
</evidence>
<dbReference type="InterPro" id="IPR012337">
    <property type="entry name" value="RNaseH-like_sf"/>
</dbReference>
<dbReference type="Gene3D" id="3.30.420.10">
    <property type="entry name" value="Ribonuclease H-like superfamily/Ribonuclease H"/>
    <property type="match status" value="1"/>
</dbReference>
<dbReference type="PROSITE" id="PS50994">
    <property type="entry name" value="INTEGRASE"/>
    <property type="match status" value="1"/>
</dbReference>